<feature type="region of interest" description="Disordered" evidence="1">
    <location>
        <begin position="73"/>
        <end position="103"/>
    </location>
</feature>
<proteinExistence type="predicted"/>
<dbReference type="EMBL" id="HBUE01251081">
    <property type="protein sequence ID" value="CAG6554343.1"/>
    <property type="molecule type" value="Transcribed_RNA"/>
</dbReference>
<name>A0A8D8D5S0_CULPI</name>
<feature type="region of interest" description="Disordered" evidence="1">
    <location>
        <begin position="1"/>
        <end position="29"/>
    </location>
</feature>
<feature type="compositionally biased region" description="Basic and acidic residues" evidence="1">
    <location>
        <begin position="73"/>
        <end position="93"/>
    </location>
</feature>
<feature type="compositionally biased region" description="Basic and acidic residues" evidence="1">
    <location>
        <begin position="1"/>
        <end position="17"/>
    </location>
</feature>
<dbReference type="EMBL" id="HBUE01146184">
    <property type="protein sequence ID" value="CAG6503095.1"/>
    <property type="molecule type" value="Transcribed_RNA"/>
</dbReference>
<protein>
    <submittedName>
        <fullName evidence="2">(northern house mosquito) hypothetical protein</fullName>
    </submittedName>
</protein>
<evidence type="ECO:0000256" key="1">
    <source>
        <dbReference type="SAM" id="MobiDB-lite"/>
    </source>
</evidence>
<reference evidence="2" key="1">
    <citation type="submission" date="2021-05" db="EMBL/GenBank/DDBJ databases">
        <authorList>
            <person name="Alioto T."/>
            <person name="Alioto T."/>
            <person name="Gomez Garrido J."/>
        </authorList>
    </citation>
    <scope>NUCLEOTIDE SEQUENCE</scope>
</reference>
<dbReference type="AlphaFoldDB" id="A0A8D8D5S0"/>
<organism evidence="2">
    <name type="scientific">Culex pipiens</name>
    <name type="common">House mosquito</name>
    <dbReference type="NCBI Taxonomy" id="7175"/>
    <lineage>
        <taxon>Eukaryota</taxon>
        <taxon>Metazoa</taxon>
        <taxon>Ecdysozoa</taxon>
        <taxon>Arthropoda</taxon>
        <taxon>Hexapoda</taxon>
        <taxon>Insecta</taxon>
        <taxon>Pterygota</taxon>
        <taxon>Neoptera</taxon>
        <taxon>Endopterygota</taxon>
        <taxon>Diptera</taxon>
        <taxon>Nematocera</taxon>
        <taxon>Culicoidea</taxon>
        <taxon>Culicidae</taxon>
        <taxon>Culicinae</taxon>
        <taxon>Culicini</taxon>
        <taxon>Culex</taxon>
        <taxon>Culex</taxon>
    </lineage>
</organism>
<accession>A0A8D8D5S0</accession>
<sequence length="103" mass="11574">MVREGGQKPRQEAEKVRRPGGAGAGHYDAELQHQVCYDSQSPSREWRKWSCAKERSSARDLLQTLALARFAEPSRAEGARHLRVRVPPEEGRGVHQPVPLHQG</sequence>
<evidence type="ECO:0000313" key="2">
    <source>
        <dbReference type="EMBL" id="CAG6503095.1"/>
    </source>
</evidence>